<evidence type="ECO:0000256" key="1">
    <source>
        <dbReference type="SAM" id="Phobius"/>
    </source>
</evidence>
<feature type="transmembrane region" description="Helical" evidence="1">
    <location>
        <begin position="20"/>
        <end position="42"/>
    </location>
</feature>
<dbReference type="Proteomes" id="UP001597521">
    <property type="component" value="Unassembled WGS sequence"/>
</dbReference>
<organism evidence="2 3">
    <name type="scientific">Devosia albogilva</name>
    <dbReference type="NCBI Taxonomy" id="429726"/>
    <lineage>
        <taxon>Bacteria</taxon>
        <taxon>Pseudomonadati</taxon>
        <taxon>Pseudomonadota</taxon>
        <taxon>Alphaproteobacteria</taxon>
        <taxon>Hyphomicrobiales</taxon>
        <taxon>Devosiaceae</taxon>
        <taxon>Devosia</taxon>
    </lineage>
</organism>
<protein>
    <submittedName>
        <fullName evidence="2">Exopolysaccharide biosynthesis protein</fullName>
    </submittedName>
</protein>
<comment type="caution">
    <text evidence="2">The sequence shown here is derived from an EMBL/GenBank/DDBJ whole genome shotgun (WGS) entry which is preliminary data.</text>
</comment>
<evidence type="ECO:0000313" key="3">
    <source>
        <dbReference type="Proteomes" id="UP001597521"/>
    </source>
</evidence>
<accession>A0ABW5QPB8</accession>
<reference evidence="3" key="1">
    <citation type="journal article" date="2019" name="Int. J. Syst. Evol. Microbiol.">
        <title>The Global Catalogue of Microorganisms (GCM) 10K type strain sequencing project: providing services to taxonomists for standard genome sequencing and annotation.</title>
        <authorList>
            <consortium name="The Broad Institute Genomics Platform"/>
            <consortium name="The Broad Institute Genome Sequencing Center for Infectious Disease"/>
            <person name="Wu L."/>
            <person name="Ma J."/>
        </authorList>
    </citation>
    <scope>NUCLEOTIDE SEQUENCE [LARGE SCALE GENOMIC DNA]</scope>
    <source>
        <strain evidence="3">CCM 7427</strain>
    </source>
</reference>
<dbReference type="RefSeq" id="WP_386834876.1">
    <property type="nucleotide sequence ID" value="NZ_JBHUNP010000001.1"/>
</dbReference>
<keyword evidence="3" id="KW-1185">Reference proteome</keyword>
<gene>
    <name evidence="2" type="ORF">ACFSX5_16340</name>
</gene>
<dbReference type="Pfam" id="PF06055">
    <property type="entry name" value="ExoD"/>
    <property type="match status" value="1"/>
</dbReference>
<evidence type="ECO:0000313" key="2">
    <source>
        <dbReference type="EMBL" id="MFD2649356.1"/>
    </source>
</evidence>
<dbReference type="InterPro" id="IPR010331">
    <property type="entry name" value="ExoD"/>
</dbReference>
<proteinExistence type="predicted"/>
<dbReference type="PANTHER" id="PTHR41795">
    <property type="entry name" value="EXOPOLYSACCHARIDE SYNTHESIS PROTEIN"/>
    <property type="match status" value="1"/>
</dbReference>
<name>A0ABW5QPB8_9HYPH</name>
<keyword evidence="1" id="KW-0812">Transmembrane</keyword>
<sequence>MDRINRISSPRLPLLVSPRLVPLIGLFGVLMGTAMLVPIPFTNTLPAIGVALVSIGVLNRDGVLVLAGFVVGVLGLLVLAAAVWALVALILVVEEAIDGE</sequence>
<dbReference type="PANTHER" id="PTHR41795:SF1">
    <property type="entry name" value="EXOPOLYSACCHARIDE SYNTHESIS PROTEIN"/>
    <property type="match status" value="1"/>
</dbReference>
<keyword evidence="1" id="KW-1133">Transmembrane helix</keyword>
<keyword evidence="1" id="KW-0472">Membrane</keyword>
<dbReference type="EMBL" id="JBHUNP010000001">
    <property type="protein sequence ID" value="MFD2649356.1"/>
    <property type="molecule type" value="Genomic_DNA"/>
</dbReference>
<feature type="transmembrane region" description="Helical" evidence="1">
    <location>
        <begin position="62"/>
        <end position="93"/>
    </location>
</feature>